<evidence type="ECO:0000256" key="1">
    <source>
        <dbReference type="SAM" id="Phobius"/>
    </source>
</evidence>
<dbReference type="InterPro" id="IPR039635">
    <property type="entry name" value="ERMARD"/>
</dbReference>
<dbReference type="PhylomeDB" id="A0A0D2W015"/>
<keyword evidence="4" id="KW-1185">Reference proteome</keyword>
<dbReference type="Pfam" id="PF13910">
    <property type="entry name" value="DUF4209"/>
    <property type="match status" value="1"/>
</dbReference>
<dbReference type="STRING" id="595528.A0A0D2W015"/>
<dbReference type="PANTHER" id="PTHR31701">
    <property type="entry name" value="ENDOPLASMIC RETICULUM MEMBRANE-ASSOCIATED RNA DEGRADATION PROTEIN"/>
    <property type="match status" value="1"/>
</dbReference>
<dbReference type="InParanoid" id="A0A0D2W015"/>
<evidence type="ECO:0000313" key="3">
    <source>
        <dbReference type="EMBL" id="KJE97487.1"/>
    </source>
</evidence>
<reference evidence="4" key="1">
    <citation type="submission" date="2011-02" db="EMBL/GenBank/DDBJ databases">
        <title>The Genome Sequence of Capsaspora owczarzaki ATCC 30864.</title>
        <authorList>
            <person name="Russ C."/>
            <person name="Cuomo C."/>
            <person name="Burger G."/>
            <person name="Gray M.W."/>
            <person name="Holland P.W.H."/>
            <person name="King N."/>
            <person name="Lang F.B.F."/>
            <person name="Roger A.J."/>
            <person name="Ruiz-Trillo I."/>
            <person name="Young S.K."/>
            <person name="Zeng Q."/>
            <person name="Gargeya S."/>
            <person name="Alvarado L."/>
            <person name="Berlin A."/>
            <person name="Chapman S.B."/>
            <person name="Chen Z."/>
            <person name="Freedman E."/>
            <person name="Gellesch M."/>
            <person name="Goldberg J."/>
            <person name="Griggs A."/>
            <person name="Gujja S."/>
            <person name="Heilman E."/>
            <person name="Heiman D."/>
            <person name="Howarth C."/>
            <person name="Mehta T."/>
            <person name="Neiman D."/>
            <person name="Pearson M."/>
            <person name="Roberts A."/>
            <person name="Saif S."/>
            <person name="Shea T."/>
            <person name="Shenoy N."/>
            <person name="Sisk P."/>
            <person name="Stolte C."/>
            <person name="Sykes S."/>
            <person name="White J."/>
            <person name="Yandava C."/>
            <person name="Haas B."/>
            <person name="Nusbaum C."/>
            <person name="Birren B."/>
        </authorList>
    </citation>
    <scope>NUCLEOTIDE SEQUENCE</scope>
    <source>
        <strain evidence="4">ATCC 30864</strain>
    </source>
</reference>
<dbReference type="Proteomes" id="UP000008743">
    <property type="component" value="Unassembled WGS sequence"/>
</dbReference>
<dbReference type="RefSeq" id="XP_004343196.2">
    <property type="nucleotide sequence ID" value="XM_004343146.2"/>
</dbReference>
<proteinExistence type="predicted"/>
<evidence type="ECO:0000259" key="2">
    <source>
        <dbReference type="Pfam" id="PF13910"/>
    </source>
</evidence>
<feature type="transmembrane region" description="Helical" evidence="1">
    <location>
        <begin position="586"/>
        <end position="615"/>
    </location>
</feature>
<keyword evidence="1" id="KW-1133">Transmembrane helix</keyword>
<keyword evidence="1" id="KW-0812">Transmembrane</keyword>
<sequence length="686" mass="75711">MSVVGSALSPAVFGVLVAPFRGRDCENDRLVALAPNLTAIGHEPGVAAAERASWTLDQHSEHADALSQPLRWSDTRLCESIAATLRQSVHDPSPATTDTAILRSAALQLSQTIAQIPAPTASQVARLRQGLEWMSQHQVIHVSLDAWMGNTFASAKMACALAMTAHLERSLADVCRWQGGTRPLLFRDLLLVPELVEVFGPDTIFLLRVLLGPPAGLNLRNIIWHGFLTVDELAAPLVWFLVALCGQLGQQLKSHSQTCSFVATHASELKSFAAYNDALMQSFPATVEFPLDDARMGNDAVLLLQTSTLPFSRYFGSILLLPQLEHALRIRFVETNNCPGRLLTAEPDELFTTFTEILSTSSTNLLVEHLPRQLLELLLDLLVCQTGPRIRDRVSHGDADVSSITDGVARALLNLVISLQSPESKSLESYRSLYHPLVAVEDSISDGIEAIRQCSVRWTEALQHGLTLGENAIDFELLLMQYQESSACADIHVAWQSLSEHLELTFGLRPLEPIPPSEMQPESLLAWWPVRTLRPSLAVHNSNHMEVAQTFRLAACTIPVMLDAINSHISLRFMERNPETLNRGQWQTLMACFTALPALTNACAVYLAFVSVYLFRLRQRLPQTRAATDLLSKVARASLRLFERAKARSLGNRFPDAVQAVLELVQTLPVHLQGCLLLMQGEIQSQ</sequence>
<dbReference type="OrthoDB" id="6282368at2759"/>
<feature type="domain" description="DUF4209" evidence="2">
    <location>
        <begin position="181"/>
        <end position="245"/>
    </location>
</feature>
<evidence type="ECO:0000313" key="4">
    <source>
        <dbReference type="Proteomes" id="UP000008743"/>
    </source>
</evidence>
<dbReference type="EMBL" id="KE346374">
    <property type="protein sequence ID" value="KJE97487.1"/>
    <property type="molecule type" value="Genomic_DNA"/>
</dbReference>
<gene>
    <name evidence="3" type="ORF">CAOG_007337</name>
</gene>
<name>A0A0D2W015_CAPO3</name>
<keyword evidence="1" id="KW-0472">Membrane</keyword>
<organism evidence="3 4">
    <name type="scientific">Capsaspora owczarzaki (strain ATCC 30864)</name>
    <dbReference type="NCBI Taxonomy" id="595528"/>
    <lineage>
        <taxon>Eukaryota</taxon>
        <taxon>Filasterea</taxon>
        <taxon>Capsaspora</taxon>
    </lineage>
</organism>
<dbReference type="AlphaFoldDB" id="A0A0D2W015"/>
<dbReference type="PANTHER" id="PTHR31701:SF2">
    <property type="entry name" value="ENDOPLASMIC RETICULUM MEMBRANE-ASSOCIATED RNA DEGRADATION PROTEIN"/>
    <property type="match status" value="1"/>
</dbReference>
<protein>
    <recommendedName>
        <fullName evidence="2">DUF4209 domain-containing protein</fullName>
    </recommendedName>
</protein>
<dbReference type="InterPro" id="IPR025209">
    <property type="entry name" value="DUF4209"/>
</dbReference>
<accession>A0A0D2W015</accession>